<sequence length="290" mass="32064">MADKMHLGLLVSSAHHETGEQPPVFLNLAATTTNAATDSGNEPSAQSVADKAVQDAKQAPSVWFVNFPDKSSADQKHALGDYMQDVQDYRCWASLVWWKTVYGNTSVPQDGSKESTAKRSAYCAKVAMKHMRMTPWLAMNVDHTVSKSIKCSTSQFHLELVKAVLVGFVDVSAAIVAALEGILSSLAQTIEQSAGDSETRTIVCERYEYLPEADLIKSYVRIVSFTVTDSMKNVQNAKKTTREVECSIDYMEYEATFNRKLWKQTAQAIDDEQKKAAKDFVGQQTIDCAP</sequence>
<comment type="caution">
    <text evidence="1">The sequence shown here is derived from an EMBL/GenBank/DDBJ whole genome shotgun (WGS) entry which is preliminary data.</text>
</comment>
<dbReference type="Proteomes" id="UP000799429">
    <property type="component" value="Unassembled WGS sequence"/>
</dbReference>
<evidence type="ECO:0000313" key="2">
    <source>
        <dbReference type="Proteomes" id="UP000799429"/>
    </source>
</evidence>
<proteinExistence type="predicted"/>
<dbReference type="EMBL" id="MU006093">
    <property type="protein sequence ID" value="KAF2840444.1"/>
    <property type="molecule type" value="Genomic_DNA"/>
</dbReference>
<reference evidence="1" key="1">
    <citation type="journal article" date="2020" name="Stud. Mycol.">
        <title>101 Dothideomycetes genomes: a test case for predicting lifestyles and emergence of pathogens.</title>
        <authorList>
            <person name="Haridas S."/>
            <person name="Albert R."/>
            <person name="Binder M."/>
            <person name="Bloem J."/>
            <person name="Labutti K."/>
            <person name="Salamov A."/>
            <person name="Andreopoulos B."/>
            <person name="Baker S."/>
            <person name="Barry K."/>
            <person name="Bills G."/>
            <person name="Bluhm B."/>
            <person name="Cannon C."/>
            <person name="Castanera R."/>
            <person name="Culley D."/>
            <person name="Daum C."/>
            <person name="Ezra D."/>
            <person name="Gonzalez J."/>
            <person name="Henrissat B."/>
            <person name="Kuo A."/>
            <person name="Liang C."/>
            <person name="Lipzen A."/>
            <person name="Lutzoni F."/>
            <person name="Magnuson J."/>
            <person name="Mondo S."/>
            <person name="Nolan M."/>
            <person name="Ohm R."/>
            <person name="Pangilinan J."/>
            <person name="Park H.-J."/>
            <person name="Ramirez L."/>
            <person name="Alfaro M."/>
            <person name="Sun H."/>
            <person name="Tritt A."/>
            <person name="Yoshinaga Y."/>
            <person name="Zwiers L.-H."/>
            <person name="Turgeon B."/>
            <person name="Goodwin S."/>
            <person name="Spatafora J."/>
            <person name="Crous P."/>
            <person name="Grigoriev I."/>
        </authorList>
    </citation>
    <scope>NUCLEOTIDE SEQUENCE</scope>
    <source>
        <strain evidence="1">CBS 101060</strain>
    </source>
</reference>
<gene>
    <name evidence="1" type="ORF">M501DRAFT_1015498</name>
</gene>
<name>A0A9P4SDG9_9PEZI</name>
<dbReference type="AlphaFoldDB" id="A0A9P4SDG9"/>
<organism evidence="1 2">
    <name type="scientific">Patellaria atrata CBS 101060</name>
    <dbReference type="NCBI Taxonomy" id="1346257"/>
    <lineage>
        <taxon>Eukaryota</taxon>
        <taxon>Fungi</taxon>
        <taxon>Dikarya</taxon>
        <taxon>Ascomycota</taxon>
        <taxon>Pezizomycotina</taxon>
        <taxon>Dothideomycetes</taxon>
        <taxon>Dothideomycetes incertae sedis</taxon>
        <taxon>Patellariales</taxon>
        <taxon>Patellariaceae</taxon>
        <taxon>Patellaria</taxon>
    </lineage>
</organism>
<accession>A0A9P4SDG9</accession>
<keyword evidence="2" id="KW-1185">Reference proteome</keyword>
<dbReference type="OrthoDB" id="3693942at2759"/>
<evidence type="ECO:0000313" key="1">
    <source>
        <dbReference type="EMBL" id="KAF2840444.1"/>
    </source>
</evidence>
<protein>
    <submittedName>
        <fullName evidence="1">Uncharacterized protein</fullName>
    </submittedName>
</protein>